<sequence>MSASAASPPLYRHSNPITEAYGFSLATFALVLWVIWSAWALSPEWLLWAAGIEWFPNRDWAYLLPAWSIMLCFFIYVGFFSLNLFRTPSLDSVELVTDSRAVLYTQPLNEPGPHPLEHLSIAEMSDVCGPLSNDVYDISPGLVSRLRYLYS</sequence>
<keyword evidence="3 5" id="KW-1133">Transmembrane helix</keyword>
<keyword evidence="8" id="KW-1185">Reference proteome</keyword>
<dbReference type="PANTHER" id="PTHR46346">
    <property type="entry name" value="PHOSPHATIDYLINOSITOL N-ACETYLGLUCOSAMINYLTRANSFERASE SUBUNIT P"/>
    <property type="match status" value="1"/>
</dbReference>
<feature type="transmembrane region" description="Helical" evidence="5">
    <location>
        <begin position="60"/>
        <end position="85"/>
    </location>
</feature>
<dbReference type="OrthoDB" id="690928at2759"/>
<accession>A0A1M8A2H6</accession>
<protein>
    <recommendedName>
        <fullName evidence="6">PIG-P domain-containing protein</fullName>
    </recommendedName>
</protein>
<keyword evidence="4 5" id="KW-0472">Membrane</keyword>
<evidence type="ECO:0000313" key="8">
    <source>
        <dbReference type="Proteomes" id="UP000186303"/>
    </source>
</evidence>
<dbReference type="Pfam" id="PF08510">
    <property type="entry name" value="PIG-P"/>
    <property type="match status" value="1"/>
</dbReference>
<evidence type="ECO:0000256" key="3">
    <source>
        <dbReference type="ARBA" id="ARBA00022989"/>
    </source>
</evidence>
<evidence type="ECO:0000256" key="2">
    <source>
        <dbReference type="ARBA" id="ARBA00022692"/>
    </source>
</evidence>
<evidence type="ECO:0000256" key="5">
    <source>
        <dbReference type="SAM" id="Phobius"/>
    </source>
</evidence>
<dbReference type="EMBL" id="LT671822">
    <property type="protein sequence ID" value="SHO76680.1"/>
    <property type="molecule type" value="Genomic_DNA"/>
</dbReference>
<dbReference type="GO" id="GO:0016020">
    <property type="term" value="C:membrane"/>
    <property type="evidence" value="ECO:0007669"/>
    <property type="project" value="UniProtKB-SubCell"/>
</dbReference>
<proteinExistence type="predicted"/>
<keyword evidence="2 5" id="KW-0812">Transmembrane</keyword>
<evidence type="ECO:0000259" key="6">
    <source>
        <dbReference type="Pfam" id="PF08510"/>
    </source>
</evidence>
<name>A0A1M8A2H6_MALS4</name>
<reference evidence="8" key="1">
    <citation type="journal article" date="2017" name="Nucleic Acids Res.">
        <title>Proteogenomics produces comprehensive and highly accurate protein-coding gene annotation in a complete genome assembly of Malassezia sympodialis.</title>
        <authorList>
            <person name="Zhu Y."/>
            <person name="Engstroem P.G."/>
            <person name="Tellgren-Roth C."/>
            <person name="Baudo C.D."/>
            <person name="Kennell J.C."/>
            <person name="Sun S."/>
            <person name="Billmyre R.B."/>
            <person name="Schroeder M.S."/>
            <person name="Andersson A."/>
            <person name="Holm T."/>
            <person name="Sigurgeirsson B."/>
            <person name="Wu G."/>
            <person name="Sankaranarayanan S.R."/>
            <person name="Siddharthan R."/>
            <person name="Sanyal K."/>
            <person name="Lundeberg J."/>
            <person name="Nystedt B."/>
            <person name="Boekhout T."/>
            <person name="Dawson T.L. Jr."/>
            <person name="Heitman J."/>
            <person name="Scheynius A."/>
            <person name="Lehtioe J."/>
        </authorList>
    </citation>
    <scope>NUCLEOTIDE SEQUENCE [LARGE SCALE GENOMIC DNA]</scope>
    <source>
        <strain evidence="8">ATCC 42132</strain>
    </source>
</reference>
<dbReference type="PANTHER" id="PTHR46346:SF1">
    <property type="entry name" value="PHOSPHATIDYLINOSITOL N-ACETYLGLUCOSAMINYLTRANSFERASE SUBUNIT P"/>
    <property type="match status" value="1"/>
</dbReference>
<feature type="transmembrane region" description="Helical" evidence="5">
    <location>
        <begin position="20"/>
        <end position="40"/>
    </location>
</feature>
<evidence type="ECO:0000256" key="1">
    <source>
        <dbReference type="ARBA" id="ARBA00004141"/>
    </source>
</evidence>
<evidence type="ECO:0000313" key="7">
    <source>
        <dbReference type="EMBL" id="SHO76680.1"/>
    </source>
</evidence>
<dbReference type="InterPro" id="IPR052263">
    <property type="entry name" value="GPI_Anchor_Biosynth"/>
</dbReference>
<dbReference type="Proteomes" id="UP000186303">
    <property type="component" value="Chromosome 2"/>
</dbReference>
<dbReference type="AlphaFoldDB" id="A0A1M8A2H6"/>
<dbReference type="GO" id="GO:0005783">
    <property type="term" value="C:endoplasmic reticulum"/>
    <property type="evidence" value="ECO:0007669"/>
    <property type="project" value="TreeGrafter"/>
</dbReference>
<evidence type="ECO:0000256" key="4">
    <source>
        <dbReference type="ARBA" id="ARBA00023136"/>
    </source>
</evidence>
<organism evidence="7 8">
    <name type="scientific">Malassezia sympodialis (strain ATCC 42132)</name>
    <name type="common">Atopic eczema-associated yeast</name>
    <dbReference type="NCBI Taxonomy" id="1230383"/>
    <lineage>
        <taxon>Eukaryota</taxon>
        <taxon>Fungi</taxon>
        <taxon>Dikarya</taxon>
        <taxon>Basidiomycota</taxon>
        <taxon>Ustilaginomycotina</taxon>
        <taxon>Malasseziomycetes</taxon>
        <taxon>Malasseziales</taxon>
        <taxon>Malasseziaceae</taxon>
        <taxon>Malassezia</taxon>
    </lineage>
</organism>
<dbReference type="InterPro" id="IPR013717">
    <property type="entry name" value="PIG-P"/>
</dbReference>
<dbReference type="STRING" id="1230383.A0A1M8A2H6"/>
<feature type="domain" description="PIG-P" evidence="6">
    <location>
        <begin position="18"/>
        <end position="148"/>
    </location>
</feature>
<dbReference type="VEuPathDB" id="FungiDB:MSYG_1018"/>
<comment type="subcellular location">
    <subcellularLocation>
        <location evidence="1">Membrane</location>
        <topology evidence="1">Multi-pass membrane protein</topology>
    </subcellularLocation>
</comment>
<gene>
    <name evidence="7" type="ORF">MSYG_1018</name>
</gene>
<dbReference type="GO" id="GO:0006506">
    <property type="term" value="P:GPI anchor biosynthetic process"/>
    <property type="evidence" value="ECO:0007669"/>
    <property type="project" value="TreeGrafter"/>
</dbReference>